<dbReference type="PANTHER" id="PTHR35145">
    <property type="entry name" value="CYTOPLASMIC PROTEIN-RELATED"/>
    <property type="match status" value="1"/>
</dbReference>
<dbReference type="InterPro" id="IPR007351">
    <property type="entry name" value="YjbR"/>
</dbReference>
<dbReference type="PANTHER" id="PTHR35145:SF1">
    <property type="entry name" value="CYTOPLASMIC PROTEIN"/>
    <property type="match status" value="1"/>
</dbReference>
<keyword evidence="1" id="KW-0238">DNA-binding</keyword>
<comment type="caution">
    <text evidence="1">The sequence shown here is derived from an EMBL/GenBank/DDBJ whole genome shotgun (WGS) entry which is preliminary data.</text>
</comment>
<dbReference type="InterPro" id="IPR038056">
    <property type="entry name" value="YjbR-like_sf"/>
</dbReference>
<protein>
    <submittedName>
        <fullName evidence="1">MmcQ/YjbR family DNA-binding protein</fullName>
    </submittedName>
</protein>
<name>A0A4Y8TV77_9MICC</name>
<dbReference type="Pfam" id="PF04237">
    <property type="entry name" value="YjbR"/>
    <property type="match status" value="1"/>
</dbReference>
<gene>
    <name evidence="1" type="ORF">EXY26_16080</name>
</gene>
<reference evidence="1 2" key="1">
    <citation type="submission" date="2019-03" db="EMBL/GenBank/DDBJ databases">
        <title>Glutamicibacter sp. LJH19 genome.</title>
        <authorList>
            <person name="Sinai Borker S."/>
            <person name="Kumar R."/>
        </authorList>
    </citation>
    <scope>NUCLEOTIDE SEQUENCE [LARGE SCALE GENOMIC DNA]</scope>
    <source>
        <strain evidence="1 2">LJH19</strain>
    </source>
</reference>
<dbReference type="SUPFAM" id="SSF142906">
    <property type="entry name" value="YjbR-like"/>
    <property type="match status" value="1"/>
</dbReference>
<organism evidence="1 2">
    <name type="scientific">Glutamicibacter arilaitensis</name>
    <dbReference type="NCBI Taxonomy" id="256701"/>
    <lineage>
        <taxon>Bacteria</taxon>
        <taxon>Bacillati</taxon>
        <taxon>Actinomycetota</taxon>
        <taxon>Actinomycetes</taxon>
        <taxon>Micrococcales</taxon>
        <taxon>Micrococcaceae</taxon>
        <taxon>Glutamicibacter</taxon>
    </lineage>
</organism>
<sequence length="139" mass="15619">MAISAAQDELENAWVQLCLSMPCAYADYPFGPESTVFKVAGRDPGKGKMFGLIMHLNGELVLNLKCEPALADQQRSEHPQITPGYHMNKKHWNSVRAGLDPNLMRELIEDSYDLVVDGMPRRDKEYIRLQGTINKGSID</sequence>
<proteinExistence type="predicted"/>
<dbReference type="GO" id="GO:0003677">
    <property type="term" value="F:DNA binding"/>
    <property type="evidence" value="ECO:0007669"/>
    <property type="project" value="UniProtKB-KW"/>
</dbReference>
<evidence type="ECO:0000313" key="2">
    <source>
        <dbReference type="Proteomes" id="UP000297638"/>
    </source>
</evidence>
<dbReference type="InterPro" id="IPR058532">
    <property type="entry name" value="YjbR/MT2646/Rv2570-like"/>
</dbReference>
<dbReference type="Gene3D" id="3.90.1150.30">
    <property type="match status" value="1"/>
</dbReference>
<dbReference type="Proteomes" id="UP000297638">
    <property type="component" value="Unassembled WGS sequence"/>
</dbReference>
<accession>A0A4Y8TV77</accession>
<dbReference type="AlphaFoldDB" id="A0A4Y8TV77"/>
<evidence type="ECO:0000313" key="1">
    <source>
        <dbReference type="EMBL" id="TFH54684.1"/>
    </source>
</evidence>
<dbReference type="EMBL" id="SPDS01000003">
    <property type="protein sequence ID" value="TFH54684.1"/>
    <property type="molecule type" value="Genomic_DNA"/>
</dbReference>